<evidence type="ECO:0000256" key="1">
    <source>
        <dbReference type="ARBA" id="ARBA00006484"/>
    </source>
</evidence>
<evidence type="ECO:0000313" key="3">
    <source>
        <dbReference type="EMBL" id="KAL1602780.1"/>
    </source>
</evidence>
<gene>
    <name evidence="3" type="ORF">SLS60_006201</name>
</gene>
<dbReference type="PRINTS" id="PR00081">
    <property type="entry name" value="GDHRDH"/>
</dbReference>
<proteinExistence type="inferred from homology"/>
<sequence length="251" mass="27477">MGLEVATRLSRLSTWDIHILDLPSSNGVLIASSLGATFHPSDVTDDIGLNNTFKIIFTKNNRMDFVFANAGIAEHANFFEEQDINGDVKLPVKGLHALVDVNLKSASSDDYFLSITPTCDHGTDSGPRHSVNTSAGIRVNCICPGTVKTNLLTSDEWANFPEQYFTPIDKIGEVVLMLIDGKDDENGGVGREVEEASVKELLQKGMYGRAVEISGREHYYREMVSYADEAMRAVMGSTNIESLENAVDITL</sequence>
<reference evidence="3 4" key="1">
    <citation type="submission" date="2024-02" db="EMBL/GenBank/DDBJ databases">
        <title>De novo assembly and annotation of 12 fungi associated with fruit tree decline syndrome in Ontario, Canada.</title>
        <authorList>
            <person name="Sulman M."/>
            <person name="Ellouze W."/>
            <person name="Ilyukhin E."/>
        </authorList>
    </citation>
    <scope>NUCLEOTIDE SEQUENCE [LARGE SCALE GENOMIC DNA]</scope>
    <source>
        <strain evidence="3 4">M42-189</strain>
    </source>
</reference>
<dbReference type="InterPro" id="IPR036291">
    <property type="entry name" value="NAD(P)-bd_dom_sf"/>
</dbReference>
<protein>
    <submittedName>
        <fullName evidence="3">Uncharacterized protein</fullName>
    </submittedName>
</protein>
<dbReference type="PANTHER" id="PTHR44229">
    <property type="entry name" value="15-HYDROXYPROSTAGLANDIN DEHYDROGENASE [NAD(+)]"/>
    <property type="match status" value="1"/>
</dbReference>
<dbReference type="SUPFAM" id="SSF51735">
    <property type="entry name" value="NAD(P)-binding Rossmann-fold domains"/>
    <property type="match status" value="1"/>
</dbReference>
<dbReference type="EMBL" id="JAKJXO020000007">
    <property type="protein sequence ID" value="KAL1602780.1"/>
    <property type="molecule type" value="Genomic_DNA"/>
</dbReference>
<dbReference type="Gene3D" id="3.40.50.720">
    <property type="entry name" value="NAD(P)-binding Rossmann-like Domain"/>
    <property type="match status" value="2"/>
</dbReference>
<dbReference type="PANTHER" id="PTHR44229:SF4">
    <property type="entry name" value="15-HYDROXYPROSTAGLANDIN DEHYDROGENASE [NAD(+)]"/>
    <property type="match status" value="1"/>
</dbReference>
<evidence type="ECO:0000313" key="4">
    <source>
        <dbReference type="Proteomes" id="UP001521785"/>
    </source>
</evidence>
<dbReference type="Proteomes" id="UP001521785">
    <property type="component" value="Unassembled WGS sequence"/>
</dbReference>
<keyword evidence="2" id="KW-0560">Oxidoreductase</keyword>
<keyword evidence="4" id="KW-1185">Reference proteome</keyword>
<name>A0ABR3REA8_9PLEO</name>
<accession>A0ABR3REA8</accession>
<evidence type="ECO:0000256" key="2">
    <source>
        <dbReference type="ARBA" id="ARBA00023002"/>
    </source>
</evidence>
<comment type="similarity">
    <text evidence="1">Belongs to the short-chain dehydrogenases/reductases (SDR) family.</text>
</comment>
<organism evidence="3 4">
    <name type="scientific">Paraconiothyrium brasiliense</name>
    <dbReference type="NCBI Taxonomy" id="300254"/>
    <lineage>
        <taxon>Eukaryota</taxon>
        <taxon>Fungi</taxon>
        <taxon>Dikarya</taxon>
        <taxon>Ascomycota</taxon>
        <taxon>Pezizomycotina</taxon>
        <taxon>Dothideomycetes</taxon>
        <taxon>Pleosporomycetidae</taxon>
        <taxon>Pleosporales</taxon>
        <taxon>Massarineae</taxon>
        <taxon>Didymosphaeriaceae</taxon>
        <taxon>Paraconiothyrium</taxon>
    </lineage>
</organism>
<comment type="caution">
    <text evidence="3">The sequence shown here is derived from an EMBL/GenBank/DDBJ whole genome shotgun (WGS) entry which is preliminary data.</text>
</comment>
<dbReference type="InterPro" id="IPR002347">
    <property type="entry name" value="SDR_fam"/>
</dbReference>